<organism evidence="3 4">
    <name type="scientific">Nocardiopsis exhalans</name>
    <dbReference type="NCBI Taxonomy" id="163604"/>
    <lineage>
        <taxon>Bacteria</taxon>
        <taxon>Bacillati</taxon>
        <taxon>Actinomycetota</taxon>
        <taxon>Actinomycetes</taxon>
        <taxon>Streptosporangiales</taxon>
        <taxon>Nocardiopsidaceae</taxon>
        <taxon>Nocardiopsis</taxon>
    </lineage>
</organism>
<keyword evidence="3" id="KW-0547">Nucleotide-binding</keyword>
<keyword evidence="1" id="KW-0418">Kinase</keyword>
<dbReference type="Gene3D" id="3.30.565.10">
    <property type="entry name" value="Histidine kinase-like ATPase, C-terminal domain"/>
    <property type="match status" value="1"/>
</dbReference>
<reference evidence="3" key="1">
    <citation type="submission" date="2022-06" db="EMBL/GenBank/DDBJ databases">
        <authorList>
            <person name="Ping M."/>
        </authorList>
    </citation>
    <scope>NUCLEOTIDE SEQUENCE</scope>
    <source>
        <strain evidence="3">JCM11759T</strain>
    </source>
</reference>
<dbReference type="Pfam" id="PF13581">
    <property type="entry name" value="HATPase_c_2"/>
    <property type="match status" value="1"/>
</dbReference>
<protein>
    <submittedName>
        <fullName evidence="3">ATP-binding protein</fullName>
    </submittedName>
</protein>
<dbReference type="PANTHER" id="PTHR35526">
    <property type="entry name" value="ANTI-SIGMA-F FACTOR RSBW-RELATED"/>
    <property type="match status" value="1"/>
</dbReference>
<feature type="domain" description="Histidine kinase/HSP90-like ATPase" evidence="2">
    <location>
        <begin position="47"/>
        <end position="156"/>
    </location>
</feature>
<evidence type="ECO:0000313" key="3">
    <source>
        <dbReference type="EMBL" id="USY20496.1"/>
    </source>
</evidence>
<evidence type="ECO:0000313" key="4">
    <source>
        <dbReference type="Proteomes" id="UP001055940"/>
    </source>
</evidence>
<dbReference type="InterPro" id="IPR050267">
    <property type="entry name" value="Anti-sigma-factor_SerPK"/>
</dbReference>
<keyword evidence="1" id="KW-0808">Transferase</keyword>
<evidence type="ECO:0000256" key="1">
    <source>
        <dbReference type="ARBA" id="ARBA00022527"/>
    </source>
</evidence>
<dbReference type="InterPro" id="IPR003594">
    <property type="entry name" value="HATPase_dom"/>
</dbReference>
<keyword evidence="3" id="KW-0067">ATP-binding</keyword>
<gene>
    <name evidence="3" type="ORF">NE857_02215</name>
</gene>
<dbReference type="CDD" id="cd16936">
    <property type="entry name" value="HATPase_RsbW-like"/>
    <property type="match status" value="1"/>
</dbReference>
<sequence length="184" mass="20782">MSASTLDLPEVTVPLLATVQSKYRHYFDSNSGRAPFRNRRYEFGAGPLQMPLVRAFLNACAERQDPDYQDLFTLLGSELAANAIRHTRSGERFGYYTLTCMRLRDELRLLCKDQGVNTPTPSTPDNPRYLTADPNGLDANVNAGRGLAMINALASEWGDNGLTQNRQVWFHLPYDLSDNPWSYF</sequence>
<dbReference type="GO" id="GO:0005524">
    <property type="term" value="F:ATP binding"/>
    <property type="evidence" value="ECO:0007669"/>
    <property type="project" value="UniProtKB-KW"/>
</dbReference>
<dbReference type="Proteomes" id="UP001055940">
    <property type="component" value="Chromosome"/>
</dbReference>
<dbReference type="SUPFAM" id="SSF55874">
    <property type="entry name" value="ATPase domain of HSP90 chaperone/DNA topoisomerase II/histidine kinase"/>
    <property type="match status" value="1"/>
</dbReference>
<dbReference type="InterPro" id="IPR036890">
    <property type="entry name" value="HATPase_C_sf"/>
</dbReference>
<keyword evidence="4" id="KW-1185">Reference proteome</keyword>
<proteinExistence type="predicted"/>
<accession>A0ABY5D9U0</accession>
<dbReference type="PANTHER" id="PTHR35526:SF3">
    <property type="entry name" value="ANTI-SIGMA-F FACTOR RSBW"/>
    <property type="match status" value="1"/>
</dbReference>
<dbReference type="RefSeq" id="WP_254419561.1">
    <property type="nucleotide sequence ID" value="NZ_BAAAJB010000017.1"/>
</dbReference>
<evidence type="ECO:0000259" key="2">
    <source>
        <dbReference type="Pfam" id="PF13581"/>
    </source>
</evidence>
<dbReference type="EMBL" id="CP099837">
    <property type="protein sequence ID" value="USY20496.1"/>
    <property type="molecule type" value="Genomic_DNA"/>
</dbReference>
<name>A0ABY5D9U0_9ACTN</name>
<keyword evidence="1" id="KW-0723">Serine/threonine-protein kinase</keyword>